<evidence type="ECO:0000313" key="1">
    <source>
        <dbReference type="EMBL" id="MBL0749815.1"/>
    </source>
</evidence>
<dbReference type="EMBL" id="JAERSG010000007">
    <property type="protein sequence ID" value="MBL0749815.1"/>
    <property type="molecule type" value="Genomic_DNA"/>
</dbReference>
<accession>A0ABS1LDP5</accession>
<dbReference type="Gene3D" id="3.40.1000.10">
    <property type="entry name" value="Mog1/PsbP, alpha/beta/alpha sandwich"/>
    <property type="match status" value="1"/>
</dbReference>
<evidence type="ECO:0000313" key="2">
    <source>
        <dbReference type="Proteomes" id="UP000636918"/>
    </source>
</evidence>
<comment type="caution">
    <text evidence="1">The sequence shown here is derived from an EMBL/GenBank/DDBJ whole genome shotgun (WGS) entry which is preliminary data.</text>
</comment>
<dbReference type="RefSeq" id="WP_201940362.1">
    <property type="nucleotide sequence ID" value="NZ_JAERSG010000007.1"/>
</dbReference>
<name>A0ABS1LDP5_9ACTN</name>
<organism evidence="1 2">
    <name type="scientific">Nocardioides baculatus</name>
    <dbReference type="NCBI Taxonomy" id="2801337"/>
    <lineage>
        <taxon>Bacteria</taxon>
        <taxon>Bacillati</taxon>
        <taxon>Actinomycetota</taxon>
        <taxon>Actinomycetes</taxon>
        <taxon>Propionibacteriales</taxon>
        <taxon>Nocardioidaceae</taxon>
        <taxon>Nocardioides</taxon>
    </lineage>
</organism>
<dbReference type="Proteomes" id="UP000636918">
    <property type="component" value="Unassembled WGS sequence"/>
</dbReference>
<keyword evidence="2" id="KW-1185">Reference proteome</keyword>
<gene>
    <name evidence="1" type="ORF">JI751_19505</name>
</gene>
<proteinExistence type="predicted"/>
<sequence>MADVPFSPPGVPQGWDKLARPTPGTLWTAVQPLELERPDRFRANLVLTRDDLGGLTFRDWQVGSDEVLPTMLRDYLLLDLERIDVDGQPGGRRLAHHVDGKARALTMEQWFVADGDRGWTLTATVETWSYDALADELAAVAAGWQPLTGAPAASSAEPGDGEPS</sequence>
<protein>
    <submittedName>
        <fullName evidence="1">Uncharacterized protein</fullName>
    </submittedName>
</protein>
<reference evidence="1 2" key="1">
    <citation type="submission" date="2021-01" db="EMBL/GenBank/DDBJ databases">
        <title>Genome seq and assembly of Nocardiodes sp. G10.</title>
        <authorList>
            <person name="Chhetri G."/>
        </authorList>
    </citation>
    <scope>NUCLEOTIDE SEQUENCE [LARGE SCALE GENOMIC DNA]</scope>
    <source>
        <strain evidence="1 2">G10</strain>
    </source>
</reference>